<dbReference type="InterPro" id="IPR008775">
    <property type="entry name" value="Phytyl_CoA_dOase-like"/>
</dbReference>
<dbReference type="Pfam" id="PF05721">
    <property type="entry name" value="PhyH"/>
    <property type="match status" value="1"/>
</dbReference>
<dbReference type="AlphaFoldDB" id="A0A6J6YJ01"/>
<gene>
    <name evidence="1" type="ORF">UFOPK2992_01481</name>
</gene>
<organism evidence="1">
    <name type="scientific">freshwater metagenome</name>
    <dbReference type="NCBI Taxonomy" id="449393"/>
    <lineage>
        <taxon>unclassified sequences</taxon>
        <taxon>metagenomes</taxon>
        <taxon>ecological metagenomes</taxon>
    </lineage>
</organism>
<dbReference type="Gene3D" id="2.60.120.620">
    <property type="entry name" value="q2cbj1_9rhob like domain"/>
    <property type="match status" value="1"/>
</dbReference>
<dbReference type="PANTHER" id="PTHR20883">
    <property type="entry name" value="PHYTANOYL-COA DIOXYGENASE DOMAIN CONTAINING 1"/>
    <property type="match status" value="1"/>
</dbReference>
<dbReference type="GO" id="GO:0046872">
    <property type="term" value="F:metal ion binding"/>
    <property type="evidence" value="ECO:0007669"/>
    <property type="project" value="UniProtKB-ARBA"/>
</dbReference>
<dbReference type="SUPFAM" id="SSF51197">
    <property type="entry name" value="Clavaminate synthase-like"/>
    <property type="match status" value="1"/>
</dbReference>
<accession>A0A6J6YJ01</accession>
<protein>
    <submittedName>
        <fullName evidence="1">Unannotated protein</fullName>
    </submittedName>
</protein>
<dbReference type="EMBL" id="CAFAAI010000281">
    <property type="protein sequence ID" value="CAB4809471.1"/>
    <property type="molecule type" value="Genomic_DNA"/>
</dbReference>
<evidence type="ECO:0000313" key="1">
    <source>
        <dbReference type="EMBL" id="CAB4809471.1"/>
    </source>
</evidence>
<proteinExistence type="predicted"/>
<name>A0A6J6YJ01_9ZZZZ</name>
<sequence>MSCLRKVDAVTLTANEPSSIDPVALAATIEEQGYVIIPDAIDHDFCDALIDEIKRIEHDFKIADGVNDFEGFHTKRIFNVLTKSPLFGDAAIHPRVLPVVEAVLDTGLLLSGITSMNIGPDETPQLLHADDGMITLPRPHPATMVTTLWALSEFREENGATRIVAGSHKWPNVLKPGQAHESIAAEMPKGGVVVLHASTWHGGGANVTDQRRFGMSVQYVAGWCRQQQNLMLGLAPALVATFPTRLQELIGYSMYRNVMGHVDRQHPAVLLGGQAAPEMVWDKLSGPQAARTDRG</sequence>
<dbReference type="PANTHER" id="PTHR20883:SF48">
    <property type="entry name" value="ECTOINE DIOXYGENASE"/>
    <property type="match status" value="1"/>
</dbReference>
<reference evidence="1" key="1">
    <citation type="submission" date="2020-05" db="EMBL/GenBank/DDBJ databases">
        <authorList>
            <person name="Chiriac C."/>
            <person name="Salcher M."/>
            <person name="Ghai R."/>
            <person name="Kavagutti S V."/>
        </authorList>
    </citation>
    <scope>NUCLEOTIDE SEQUENCE</scope>
</reference>
<dbReference type="GO" id="GO:0016491">
    <property type="term" value="F:oxidoreductase activity"/>
    <property type="evidence" value="ECO:0007669"/>
    <property type="project" value="UniProtKB-ARBA"/>
</dbReference>